<accession>A0AC61U5C0</accession>
<sequence length="634" mass="66933">MQLTHTFTVPAGIEQTREALGDIESVAGCFPGARVTSADESSFEGTVKVKLGPIALVYKGSGEFVDKDASAHRMAIKAPGKDKRGNGTAGADVVATMTELGPSSTQVEVVTDLNVTGKPAQFGRGVMQDVSDKLLGQFVDCLAGRLAGPAEDATPEPAAATSTPDRVDGSTPAAAPATAAAPAPATAPATAATAAPATAPAPAAAPAPRSSRTASSSSGSVDAIDLGATALPVLLKAYGPQLAAGLGGLAPPGTPPAPSTALTPHDPVVGRGSRTSRDPDQTTPRHEGEDGAMTASSPLVLGPLLRFVGEHDASIWVEIARPSRVTIVSDGREWHAASFVVEEHHYAPVLLDGLSPGRTYEYSVQVDGEPVWPLEDSPFPHPSVATPDHDRPALLAFGSCRTSVPHDAEHHESHGVDALRTVAPAMVEGEFRRPDVLAMLGDRVYADETSPQMREFIASRRSLDEPPGEEIKDYAEYSHLYGLARSDPAIRWVLSVVPSAMIFDDHDIRDDWNTSWTWHRGDQPDAVVARAPRLRADELLGPPAHRQPRSGGAGPRRDLAAPRRRRTRRGRPHAAAAQPVRPGRPAPRDLPLELHPRARWLTADHARLARRAGAAARPALDARRRRASPGSTSR</sequence>
<protein>
    <submittedName>
        <fullName evidence="1">Alkaline phosphatase D family protein</fullName>
    </submittedName>
</protein>
<name>A0AC61U5C0_9MICO</name>
<proteinExistence type="predicted"/>
<evidence type="ECO:0000313" key="2">
    <source>
        <dbReference type="Proteomes" id="UP001059663"/>
    </source>
</evidence>
<gene>
    <name evidence="1" type="ORF">LP422_02595</name>
</gene>
<reference evidence="1" key="1">
    <citation type="submission" date="2021-11" db="EMBL/GenBank/DDBJ databases">
        <title>Study of the species diversity of bacterial strains isolated from a unique natural object - Shulgan-Tash cave (Bashkiria).</title>
        <authorList>
            <person name="Sazanova A.L."/>
            <person name="Chirak E.R."/>
            <person name="Safronova V.I."/>
        </authorList>
    </citation>
    <scope>NUCLEOTIDE SEQUENCE</scope>
    <source>
        <strain evidence="1">P1</strain>
    </source>
</reference>
<organism evidence="1 2">
    <name type="scientific">Janibacter limosus</name>
    <dbReference type="NCBI Taxonomy" id="53458"/>
    <lineage>
        <taxon>Bacteria</taxon>
        <taxon>Bacillati</taxon>
        <taxon>Actinomycetota</taxon>
        <taxon>Actinomycetes</taxon>
        <taxon>Micrococcales</taxon>
        <taxon>Intrasporangiaceae</taxon>
        <taxon>Janibacter</taxon>
    </lineage>
</organism>
<dbReference type="EMBL" id="CP087977">
    <property type="protein sequence ID" value="UUZ45184.1"/>
    <property type="molecule type" value="Genomic_DNA"/>
</dbReference>
<evidence type="ECO:0000313" key="1">
    <source>
        <dbReference type="EMBL" id="UUZ45184.1"/>
    </source>
</evidence>
<dbReference type="Proteomes" id="UP001059663">
    <property type="component" value="Chromosome"/>
</dbReference>